<evidence type="ECO:0000313" key="3">
    <source>
        <dbReference type="Proteomes" id="UP000094795"/>
    </source>
</evidence>
<dbReference type="SUPFAM" id="SSF56219">
    <property type="entry name" value="DNase I-like"/>
    <property type="match status" value="1"/>
</dbReference>
<comment type="caution">
    <text evidence="2">The sequence shown here is derived from an EMBL/GenBank/DDBJ whole genome shotgun (WGS) entry which is preliminary data.</text>
</comment>
<keyword evidence="2" id="KW-0255">Endonuclease</keyword>
<dbReference type="GO" id="GO:0004519">
    <property type="term" value="F:endonuclease activity"/>
    <property type="evidence" value="ECO:0007669"/>
    <property type="project" value="UniProtKB-KW"/>
</dbReference>
<evidence type="ECO:0000259" key="1">
    <source>
        <dbReference type="Pfam" id="PF03372"/>
    </source>
</evidence>
<dbReference type="STRING" id="1480615.AWJ14_04625"/>
<keyword evidence="2" id="KW-0378">Hydrolase</keyword>
<protein>
    <submittedName>
        <fullName evidence="2">Endonuclease</fullName>
    </submittedName>
</protein>
<dbReference type="Pfam" id="PF03372">
    <property type="entry name" value="Exo_endo_phos"/>
    <property type="match status" value="1"/>
</dbReference>
<organism evidence="2 3">
    <name type="scientific">Hoeflea olei</name>
    <dbReference type="NCBI Taxonomy" id="1480615"/>
    <lineage>
        <taxon>Bacteria</taxon>
        <taxon>Pseudomonadati</taxon>
        <taxon>Pseudomonadota</taxon>
        <taxon>Alphaproteobacteria</taxon>
        <taxon>Hyphomicrobiales</taxon>
        <taxon>Rhizobiaceae</taxon>
        <taxon>Hoeflea</taxon>
    </lineage>
</organism>
<reference evidence="2 3" key="1">
    <citation type="submission" date="2015-12" db="EMBL/GenBank/DDBJ databases">
        <authorList>
            <person name="Shamseldin A."/>
            <person name="Moawad H."/>
            <person name="Abd El-Rahim W.M."/>
            <person name="Sadowsky M.J."/>
        </authorList>
    </citation>
    <scope>NUCLEOTIDE SEQUENCE [LARGE SCALE GENOMIC DNA]</scope>
    <source>
        <strain evidence="2 3">JC234</strain>
    </source>
</reference>
<sequence>MPNYTGIKRIADADKRKRIVRGIKALRAGLASGPHPLPAKSANDTLLMASWNIREFDQGSKAGFRDEEAYYYLAEVIDHFDIVAIQEVRKSLYPLQNLKRLLGSWWDFLVTDVTLGRSGNSERMAFLYDRRKVDFTGLAAELLLEDAMPVNQDVPQMARSPYIAGFRAGWAYFTLATVHIYYGKGVAVDPRRLGEITALASTIAKHAPDFSSAAVYAPDSKPARDNLLLLGDFNIFNRADVTMEALTAAGFKVPEPLQTVPGSNVDKNKHYDQIAYYKLLKGMRPTGKAGVFDVFEHVYREDQASEYDAERVEKPGRSFRDWRTYRMSDHLPMWVEFAIDDSEAYLDGLAG</sequence>
<evidence type="ECO:0000313" key="2">
    <source>
        <dbReference type="EMBL" id="OCW59000.1"/>
    </source>
</evidence>
<keyword evidence="2" id="KW-0540">Nuclease</keyword>
<name>A0A1C1Z024_9HYPH</name>
<dbReference type="InterPro" id="IPR036691">
    <property type="entry name" value="Endo/exonu/phosph_ase_sf"/>
</dbReference>
<proteinExistence type="predicted"/>
<dbReference type="Proteomes" id="UP000094795">
    <property type="component" value="Unassembled WGS sequence"/>
</dbReference>
<keyword evidence="3" id="KW-1185">Reference proteome</keyword>
<dbReference type="InterPro" id="IPR005135">
    <property type="entry name" value="Endo/exonuclease/phosphatase"/>
</dbReference>
<gene>
    <name evidence="2" type="ORF">AWJ14_04625</name>
</gene>
<dbReference type="OrthoDB" id="5500612at2"/>
<dbReference type="CDD" id="cd10283">
    <property type="entry name" value="MnuA_DNase1-like"/>
    <property type="match status" value="1"/>
</dbReference>
<dbReference type="AlphaFoldDB" id="A0A1C1Z024"/>
<dbReference type="RefSeq" id="WP_066175021.1">
    <property type="nucleotide sequence ID" value="NZ_LQZT01000002.1"/>
</dbReference>
<dbReference type="Gene3D" id="3.60.10.10">
    <property type="entry name" value="Endonuclease/exonuclease/phosphatase"/>
    <property type="match status" value="1"/>
</dbReference>
<feature type="domain" description="Endonuclease/exonuclease/phosphatase" evidence="1">
    <location>
        <begin position="49"/>
        <end position="238"/>
    </location>
</feature>
<dbReference type="EMBL" id="LQZT01000002">
    <property type="protein sequence ID" value="OCW59000.1"/>
    <property type="molecule type" value="Genomic_DNA"/>
</dbReference>
<accession>A0A1C1Z024</accession>